<dbReference type="EMBL" id="BLQM01000093">
    <property type="protein sequence ID" value="GMH62590.1"/>
    <property type="molecule type" value="Genomic_DNA"/>
</dbReference>
<feature type="compositionally biased region" description="Low complexity" evidence="1">
    <location>
        <begin position="45"/>
        <end position="65"/>
    </location>
</feature>
<evidence type="ECO:0000313" key="4">
    <source>
        <dbReference type="Proteomes" id="UP001162640"/>
    </source>
</evidence>
<organism evidence="3 4">
    <name type="scientific">Triparma laevis f. inornata</name>
    <dbReference type="NCBI Taxonomy" id="1714386"/>
    <lineage>
        <taxon>Eukaryota</taxon>
        <taxon>Sar</taxon>
        <taxon>Stramenopiles</taxon>
        <taxon>Ochrophyta</taxon>
        <taxon>Bolidophyceae</taxon>
        <taxon>Parmales</taxon>
        <taxon>Triparmaceae</taxon>
        <taxon>Triparma</taxon>
    </lineage>
</organism>
<feature type="compositionally biased region" description="Acidic residues" evidence="1">
    <location>
        <begin position="90"/>
        <end position="107"/>
    </location>
</feature>
<dbReference type="PROSITE" id="PS51382">
    <property type="entry name" value="SPX"/>
    <property type="match status" value="1"/>
</dbReference>
<proteinExistence type="predicted"/>
<dbReference type="InterPro" id="IPR004331">
    <property type="entry name" value="SPX_dom"/>
</dbReference>
<sequence>MNSSSILNNMRNNNIMDIESSSFDKNSDNNNSEALKSLLDNDHYNQNNTPANNNRKTDNNNDNNTQAGIEANLFKQFNKNLNLNNPNDPGCDDNADDTDDNVNDDADYNASSNSNSIFNSTSTNPHILALHSLVCTHESNSPHLTTSPQPHFLRHLVTEITKSVHHHQTIQKTLTEKVQQIKNLTTGVGGPPDSKIQRYNIKILMKDIYSEYNKLESFRSLNTTAILKILKKLTNKFSNLYKDADCVKERVMVEVEEVWGGEGGREEIVQIYKDVFCKGDEREATMEVRFEYVSCEAFLKRRKSE</sequence>
<dbReference type="AlphaFoldDB" id="A0A9W7A779"/>
<feature type="compositionally biased region" description="Low complexity" evidence="1">
    <location>
        <begin position="80"/>
        <end position="89"/>
    </location>
</feature>
<feature type="domain" description="SPX" evidence="2">
    <location>
        <begin position="1"/>
        <end position="247"/>
    </location>
</feature>
<feature type="region of interest" description="Disordered" evidence="1">
    <location>
        <begin position="80"/>
        <end position="111"/>
    </location>
</feature>
<feature type="region of interest" description="Disordered" evidence="1">
    <location>
        <begin position="41"/>
        <end position="66"/>
    </location>
</feature>
<accession>A0A9W7A779</accession>
<protein>
    <recommendedName>
        <fullName evidence="2">SPX domain-containing protein</fullName>
    </recommendedName>
</protein>
<evidence type="ECO:0000256" key="1">
    <source>
        <dbReference type="SAM" id="MobiDB-lite"/>
    </source>
</evidence>
<dbReference type="Proteomes" id="UP001162640">
    <property type="component" value="Unassembled WGS sequence"/>
</dbReference>
<name>A0A9W7A779_9STRA</name>
<comment type="caution">
    <text evidence="3">The sequence shown here is derived from an EMBL/GenBank/DDBJ whole genome shotgun (WGS) entry which is preliminary data.</text>
</comment>
<gene>
    <name evidence="3" type="ORF">TL16_g03507</name>
</gene>
<evidence type="ECO:0000259" key="2">
    <source>
        <dbReference type="PROSITE" id="PS51382"/>
    </source>
</evidence>
<reference evidence="4" key="1">
    <citation type="journal article" date="2023" name="Commun. Biol.">
        <title>Genome analysis of Parmales, the sister group of diatoms, reveals the evolutionary specialization of diatoms from phago-mixotrophs to photoautotrophs.</title>
        <authorList>
            <person name="Ban H."/>
            <person name="Sato S."/>
            <person name="Yoshikawa S."/>
            <person name="Yamada K."/>
            <person name="Nakamura Y."/>
            <person name="Ichinomiya M."/>
            <person name="Sato N."/>
            <person name="Blanc-Mathieu R."/>
            <person name="Endo H."/>
            <person name="Kuwata A."/>
            <person name="Ogata H."/>
        </authorList>
    </citation>
    <scope>NUCLEOTIDE SEQUENCE [LARGE SCALE GENOMIC DNA]</scope>
</reference>
<evidence type="ECO:0000313" key="3">
    <source>
        <dbReference type="EMBL" id="GMH62590.1"/>
    </source>
</evidence>